<evidence type="ECO:0000313" key="2">
    <source>
        <dbReference type="EMBL" id="POZ50693.1"/>
    </source>
</evidence>
<evidence type="ECO:0000313" key="3">
    <source>
        <dbReference type="Proteomes" id="UP000237423"/>
    </source>
</evidence>
<dbReference type="RefSeq" id="WP_103975234.1">
    <property type="nucleotide sequence ID" value="NZ_PGFZ01000009.1"/>
</dbReference>
<protein>
    <recommendedName>
        <fullName evidence="1">DUF6794 domain-containing protein</fullName>
    </recommendedName>
</protein>
<feature type="domain" description="DUF6794" evidence="1">
    <location>
        <begin position="17"/>
        <end position="95"/>
    </location>
</feature>
<organism evidence="2 3">
    <name type="scientific">Methylovulum psychrotolerans</name>
    <dbReference type="NCBI Taxonomy" id="1704499"/>
    <lineage>
        <taxon>Bacteria</taxon>
        <taxon>Pseudomonadati</taxon>
        <taxon>Pseudomonadota</taxon>
        <taxon>Gammaproteobacteria</taxon>
        <taxon>Methylococcales</taxon>
        <taxon>Methylococcaceae</taxon>
        <taxon>Methylovulum</taxon>
    </lineage>
</organism>
<dbReference type="Pfam" id="PF20594">
    <property type="entry name" value="DUF6794"/>
    <property type="match status" value="1"/>
</dbReference>
<comment type="caution">
    <text evidence="2">The sequence shown here is derived from an EMBL/GenBank/DDBJ whole genome shotgun (WGS) entry which is preliminary data.</text>
</comment>
<dbReference type="Proteomes" id="UP000237423">
    <property type="component" value="Unassembled WGS sequence"/>
</dbReference>
<gene>
    <name evidence="2" type="ORF">AADEFJLK_03590</name>
</gene>
<evidence type="ECO:0000259" key="1">
    <source>
        <dbReference type="Pfam" id="PF20594"/>
    </source>
</evidence>
<reference evidence="2 3" key="1">
    <citation type="submission" date="2017-11" db="EMBL/GenBank/DDBJ databases">
        <title>Draft Genome Sequence of Methylobacter psychrotolerans Sph1T, an Obligate Methanotroph from Low-Temperature Environments.</title>
        <authorList>
            <person name="Oshkin I.Y."/>
            <person name="Miroshnikov K."/>
            <person name="Belova S.E."/>
            <person name="Korzhenkov A."/>
            <person name="Toshchakov S.V."/>
            <person name="Dedysh S.N."/>
        </authorList>
    </citation>
    <scope>NUCLEOTIDE SEQUENCE [LARGE SCALE GENOMIC DNA]</scope>
    <source>
        <strain evidence="2 3">Sph1</strain>
    </source>
</reference>
<dbReference type="AlphaFoldDB" id="A0A2S5CIQ3"/>
<dbReference type="EMBL" id="PGFZ01000009">
    <property type="protein sequence ID" value="POZ50693.1"/>
    <property type="molecule type" value="Genomic_DNA"/>
</dbReference>
<name>A0A2S5CIQ3_9GAMM</name>
<dbReference type="InterPro" id="IPR046744">
    <property type="entry name" value="DUF6794"/>
</dbReference>
<sequence length="104" mass="11261">MLPADFSQYFSCPLKRPEAVDEAARLLLDVLDPQVQNEVASVSEDGLTDFHLGLGMAVRNAFGLHEPDSLLLAATGTPHPDDASGIILLALWQRLNRPLTPEGL</sequence>
<proteinExistence type="predicted"/>
<accession>A0A2S5CIQ3</accession>